<accession>A0A383C2U4</accession>
<gene>
    <name evidence="1" type="ORF">METZ01_LOCUS478812</name>
</gene>
<protein>
    <submittedName>
        <fullName evidence="1">Uncharacterized protein</fullName>
    </submittedName>
</protein>
<reference evidence="1" key="1">
    <citation type="submission" date="2018-05" db="EMBL/GenBank/DDBJ databases">
        <authorList>
            <person name="Lanie J.A."/>
            <person name="Ng W.-L."/>
            <person name="Kazmierczak K.M."/>
            <person name="Andrzejewski T.M."/>
            <person name="Davidsen T.M."/>
            <person name="Wayne K.J."/>
            <person name="Tettelin H."/>
            <person name="Glass J.I."/>
            <person name="Rusch D."/>
            <person name="Podicherti R."/>
            <person name="Tsui H.-C.T."/>
            <person name="Winkler M.E."/>
        </authorList>
    </citation>
    <scope>NUCLEOTIDE SEQUENCE</scope>
</reference>
<proteinExistence type="predicted"/>
<name>A0A383C2U4_9ZZZZ</name>
<dbReference type="AlphaFoldDB" id="A0A383C2U4"/>
<dbReference type="EMBL" id="UINC01204985">
    <property type="protein sequence ID" value="SVE25958.1"/>
    <property type="molecule type" value="Genomic_DNA"/>
</dbReference>
<sequence>VTYNKGTLKRDKIMQVVEAAEEGFKVKNWKQVKFE</sequence>
<organism evidence="1">
    <name type="scientific">marine metagenome</name>
    <dbReference type="NCBI Taxonomy" id="408172"/>
    <lineage>
        <taxon>unclassified sequences</taxon>
        <taxon>metagenomes</taxon>
        <taxon>ecological metagenomes</taxon>
    </lineage>
</organism>
<feature type="non-terminal residue" evidence="1">
    <location>
        <position position="1"/>
    </location>
</feature>
<evidence type="ECO:0000313" key="1">
    <source>
        <dbReference type="EMBL" id="SVE25958.1"/>
    </source>
</evidence>